<feature type="domain" description="Calcineurin-like phosphoesterase" evidence="4">
    <location>
        <begin position="9"/>
        <end position="176"/>
    </location>
</feature>
<keyword evidence="3" id="KW-0269">Exonuclease</keyword>
<keyword evidence="2" id="KW-0378">Hydrolase</keyword>
<dbReference type="SUPFAM" id="SSF56300">
    <property type="entry name" value="Metallo-dependent phosphatases"/>
    <property type="match status" value="1"/>
</dbReference>
<dbReference type="InterPro" id="IPR004843">
    <property type="entry name" value="Calcineurin-like_PHP"/>
</dbReference>
<gene>
    <name evidence="5" type="ORF">MNBD_ACTINO01-1430</name>
</gene>
<dbReference type="InterPro" id="IPR029052">
    <property type="entry name" value="Metallo-depent_PP-like"/>
</dbReference>
<dbReference type="InterPro" id="IPR041796">
    <property type="entry name" value="Mre11_N"/>
</dbReference>
<evidence type="ECO:0000313" key="5">
    <source>
        <dbReference type="EMBL" id="VAW03171.1"/>
    </source>
</evidence>
<evidence type="ECO:0000256" key="2">
    <source>
        <dbReference type="ARBA" id="ARBA00022801"/>
    </source>
</evidence>
<evidence type="ECO:0000256" key="1">
    <source>
        <dbReference type="ARBA" id="ARBA00022722"/>
    </source>
</evidence>
<evidence type="ECO:0000259" key="4">
    <source>
        <dbReference type="Pfam" id="PF00149"/>
    </source>
</evidence>
<dbReference type="GO" id="GO:0004527">
    <property type="term" value="F:exonuclease activity"/>
    <property type="evidence" value="ECO:0007669"/>
    <property type="project" value="UniProtKB-KW"/>
</dbReference>
<dbReference type="AlphaFoldDB" id="A0A3B0SAB8"/>
<dbReference type="Pfam" id="PF00149">
    <property type="entry name" value="Metallophos"/>
    <property type="match status" value="1"/>
</dbReference>
<dbReference type="PANTHER" id="PTHR30337:SF0">
    <property type="entry name" value="NUCLEASE SBCCD SUBUNIT D"/>
    <property type="match status" value="1"/>
</dbReference>
<dbReference type="CDD" id="cd00840">
    <property type="entry name" value="MPP_Mre11_N"/>
    <property type="match status" value="1"/>
</dbReference>
<dbReference type="PIRSF" id="PIRSF033093">
    <property type="entry name" value="UCP_ML1119"/>
    <property type="match status" value="1"/>
</dbReference>
<evidence type="ECO:0000256" key="3">
    <source>
        <dbReference type="ARBA" id="ARBA00022839"/>
    </source>
</evidence>
<protein>
    <submittedName>
        <fullName evidence="5">DNA double-strand break repair protein Mre11</fullName>
    </submittedName>
</protein>
<organism evidence="5">
    <name type="scientific">hydrothermal vent metagenome</name>
    <dbReference type="NCBI Taxonomy" id="652676"/>
    <lineage>
        <taxon>unclassified sequences</taxon>
        <taxon>metagenomes</taxon>
        <taxon>ecological metagenomes</taxon>
    </lineage>
</organism>
<keyword evidence="1" id="KW-0540">Nuclease</keyword>
<dbReference type="EMBL" id="UOEI01000357">
    <property type="protein sequence ID" value="VAW03171.1"/>
    <property type="molecule type" value="Genomic_DNA"/>
</dbReference>
<dbReference type="InterPro" id="IPR014577">
    <property type="entry name" value="UCP033093_metalloPase"/>
</dbReference>
<dbReference type="PANTHER" id="PTHR30337">
    <property type="entry name" value="COMPONENT OF ATP-DEPENDENT DSDNA EXONUCLEASE"/>
    <property type="match status" value="1"/>
</dbReference>
<dbReference type="Gene3D" id="3.60.21.10">
    <property type="match status" value="1"/>
</dbReference>
<proteinExistence type="predicted"/>
<sequence length="383" mass="41635">MKYDATMVRFIHTADWQLGMTRHFLDDDAQARFSEARIEAIRGIGRLATEESCAFVVVCGDVFETNHIERRVIVRALDAMAETPDVTFYLLPGNHDPLNASSVSRSATFLEHRPDNVVVLDEAGVVATGHGARLIAAPWTNKAPLVDLVHRAIDGVPPAEDVTIVVGHGAVDSLSPDDTNPALIVLNDLIASIESGEVHYVALGDRHSTTKVEGSERIWYSGAPEPTAYREVDPGNVLVVEVSHDGLDVTPHRTARWRFHTIEAELVGPQDVGRLETALSDVEDKSMSIVQLVLVGQISLADKVRLDAILEHFSDLFASLNTWERHSDLVVLPNDQDFASLQLSGFAGDALDELVERAQGDGAESTAATDALGLLYRLVGRAS</sequence>
<accession>A0A3B0SAB8</accession>
<name>A0A3B0SAB8_9ZZZZ</name>
<reference evidence="5" key="1">
    <citation type="submission" date="2018-06" db="EMBL/GenBank/DDBJ databases">
        <authorList>
            <person name="Zhirakovskaya E."/>
        </authorList>
    </citation>
    <scope>NUCLEOTIDE SEQUENCE</scope>
</reference>
<dbReference type="InterPro" id="IPR050535">
    <property type="entry name" value="DNA_Repair-Maintenance_Comp"/>
</dbReference>